<keyword evidence="3 5" id="KW-0472">Membrane</keyword>
<evidence type="ECO:0008006" key="8">
    <source>
        <dbReference type="Google" id="ProtNLM"/>
    </source>
</evidence>
<dbReference type="GO" id="GO:0005524">
    <property type="term" value="F:ATP binding"/>
    <property type="evidence" value="ECO:0007669"/>
    <property type="project" value="InterPro"/>
</dbReference>
<feature type="region of interest" description="Disordered" evidence="4">
    <location>
        <begin position="1"/>
        <end position="36"/>
    </location>
</feature>
<keyword evidence="7" id="KW-1185">Reference proteome</keyword>
<evidence type="ECO:0000313" key="7">
    <source>
        <dbReference type="Proteomes" id="UP001432027"/>
    </source>
</evidence>
<gene>
    <name evidence="6" type="ORF">PENTCL1PPCAC_17174</name>
</gene>
<feature type="non-terminal residue" evidence="6">
    <location>
        <position position="1"/>
    </location>
</feature>
<dbReference type="AlphaFoldDB" id="A0AAV5TL26"/>
<feature type="transmembrane region" description="Helical" evidence="5">
    <location>
        <begin position="95"/>
        <end position="116"/>
    </location>
</feature>
<proteinExistence type="predicted"/>
<evidence type="ECO:0000313" key="6">
    <source>
        <dbReference type="EMBL" id="GMS94999.1"/>
    </source>
</evidence>
<dbReference type="GO" id="GO:0016020">
    <property type="term" value="C:membrane"/>
    <property type="evidence" value="ECO:0007669"/>
    <property type="project" value="InterPro"/>
</dbReference>
<reference evidence="6" key="1">
    <citation type="submission" date="2023-10" db="EMBL/GenBank/DDBJ databases">
        <title>Genome assembly of Pristionchus species.</title>
        <authorList>
            <person name="Yoshida K."/>
            <person name="Sommer R.J."/>
        </authorList>
    </citation>
    <scope>NUCLEOTIDE SEQUENCE</scope>
    <source>
        <strain evidence="6">RS0144</strain>
    </source>
</reference>
<keyword evidence="1 5" id="KW-0812">Transmembrane</keyword>
<feature type="transmembrane region" description="Helical" evidence="5">
    <location>
        <begin position="60"/>
        <end position="83"/>
    </location>
</feature>
<evidence type="ECO:0000256" key="1">
    <source>
        <dbReference type="ARBA" id="ARBA00022692"/>
    </source>
</evidence>
<dbReference type="Proteomes" id="UP001432027">
    <property type="component" value="Unassembled WGS sequence"/>
</dbReference>
<sequence>RDQEVEGKEKGDSDSGSEEKGTQEKSQDKNIEDESQQQEFGSLSGGMWAVLGRSKGKTALVFLLGILMGLAKPLLTARYFFIFGALEKEDYDTTLFWLIAFTAIAGIYNSFLRLIVRPINQYIGEKVLNGIKVDCLLSLLHRPIAYFD</sequence>
<feature type="compositionally biased region" description="Basic and acidic residues" evidence="4">
    <location>
        <begin position="1"/>
        <end position="32"/>
    </location>
</feature>
<organism evidence="6 7">
    <name type="scientific">Pristionchus entomophagus</name>
    <dbReference type="NCBI Taxonomy" id="358040"/>
    <lineage>
        <taxon>Eukaryota</taxon>
        <taxon>Metazoa</taxon>
        <taxon>Ecdysozoa</taxon>
        <taxon>Nematoda</taxon>
        <taxon>Chromadorea</taxon>
        <taxon>Rhabditida</taxon>
        <taxon>Rhabditina</taxon>
        <taxon>Diplogasteromorpha</taxon>
        <taxon>Diplogasteroidea</taxon>
        <taxon>Neodiplogasteridae</taxon>
        <taxon>Pristionchus</taxon>
    </lineage>
</organism>
<evidence type="ECO:0000256" key="3">
    <source>
        <dbReference type="ARBA" id="ARBA00023136"/>
    </source>
</evidence>
<keyword evidence="2 5" id="KW-1133">Transmembrane helix</keyword>
<dbReference type="SUPFAM" id="SSF90123">
    <property type="entry name" value="ABC transporter transmembrane region"/>
    <property type="match status" value="1"/>
</dbReference>
<feature type="non-terminal residue" evidence="6">
    <location>
        <position position="148"/>
    </location>
</feature>
<evidence type="ECO:0000256" key="4">
    <source>
        <dbReference type="SAM" id="MobiDB-lite"/>
    </source>
</evidence>
<comment type="caution">
    <text evidence="6">The sequence shown here is derived from an EMBL/GenBank/DDBJ whole genome shotgun (WGS) entry which is preliminary data.</text>
</comment>
<protein>
    <recommendedName>
        <fullName evidence="8">ABC transmembrane type-1 domain-containing protein</fullName>
    </recommendedName>
</protein>
<accession>A0AAV5TL26</accession>
<dbReference type="EMBL" id="BTSX01000004">
    <property type="protein sequence ID" value="GMS94999.1"/>
    <property type="molecule type" value="Genomic_DNA"/>
</dbReference>
<evidence type="ECO:0000256" key="2">
    <source>
        <dbReference type="ARBA" id="ARBA00022989"/>
    </source>
</evidence>
<name>A0AAV5TL26_9BILA</name>
<dbReference type="InterPro" id="IPR036640">
    <property type="entry name" value="ABC1_TM_sf"/>
</dbReference>
<dbReference type="Gene3D" id="1.20.1560.10">
    <property type="entry name" value="ABC transporter type 1, transmembrane domain"/>
    <property type="match status" value="1"/>
</dbReference>
<evidence type="ECO:0000256" key="5">
    <source>
        <dbReference type="SAM" id="Phobius"/>
    </source>
</evidence>